<proteinExistence type="predicted"/>
<organism evidence="1 2">
    <name type="scientific">Candidatus Buchananbacteria bacterium RIFCSPHIGHO2_01_FULL_46_12</name>
    <dbReference type="NCBI Taxonomy" id="1797536"/>
    <lineage>
        <taxon>Bacteria</taxon>
        <taxon>Candidatus Buchananiibacteriota</taxon>
    </lineage>
</organism>
<dbReference type="Proteomes" id="UP000178432">
    <property type="component" value="Unassembled WGS sequence"/>
</dbReference>
<dbReference type="AlphaFoldDB" id="A0A1G1Y0K5"/>
<evidence type="ECO:0008006" key="3">
    <source>
        <dbReference type="Google" id="ProtNLM"/>
    </source>
</evidence>
<dbReference type="EMBL" id="MHIF01000073">
    <property type="protein sequence ID" value="OGY45751.1"/>
    <property type="molecule type" value="Genomic_DNA"/>
</dbReference>
<protein>
    <recommendedName>
        <fullName evidence="3">Lipoprotein</fullName>
    </recommendedName>
</protein>
<name>A0A1G1Y0K5_9BACT</name>
<evidence type="ECO:0000313" key="2">
    <source>
        <dbReference type="Proteomes" id="UP000178432"/>
    </source>
</evidence>
<gene>
    <name evidence="1" type="ORF">A2663_02920</name>
</gene>
<accession>A0A1G1Y0K5</accession>
<dbReference type="PROSITE" id="PS51257">
    <property type="entry name" value="PROKAR_LIPOPROTEIN"/>
    <property type="match status" value="1"/>
</dbReference>
<reference evidence="1 2" key="1">
    <citation type="journal article" date="2016" name="Nat. Commun.">
        <title>Thousands of microbial genomes shed light on interconnected biogeochemical processes in an aquifer system.</title>
        <authorList>
            <person name="Anantharaman K."/>
            <person name="Brown C.T."/>
            <person name="Hug L.A."/>
            <person name="Sharon I."/>
            <person name="Castelle C.J."/>
            <person name="Probst A.J."/>
            <person name="Thomas B.C."/>
            <person name="Singh A."/>
            <person name="Wilkins M.J."/>
            <person name="Karaoz U."/>
            <person name="Brodie E.L."/>
            <person name="Williams K.H."/>
            <person name="Hubbard S.S."/>
            <person name="Banfield J.F."/>
        </authorList>
    </citation>
    <scope>NUCLEOTIDE SEQUENCE [LARGE SCALE GENOMIC DNA]</scope>
</reference>
<comment type="caution">
    <text evidence="1">The sequence shown here is derived from an EMBL/GenBank/DDBJ whole genome shotgun (WGS) entry which is preliminary data.</text>
</comment>
<sequence length="191" mass="21366">MEDKRMKKIVAVVIVVIVLFTSGCATVVEHKARAKVVKSQADVIVSDNEKYIERSELRQRAIKNGDNAVASGELVSQDGISASSGYEKGNPVIIINESNYDLDIEIADSHGRVFKFRLDRGEVKGGGDEPFKLEVGNNRVRSFRSKESNKRPFTETMMGVKSVPYFYYNEDKDNQDKSYCGFTIIRGGNGW</sequence>
<evidence type="ECO:0000313" key="1">
    <source>
        <dbReference type="EMBL" id="OGY45751.1"/>
    </source>
</evidence>